<evidence type="ECO:0000313" key="3">
    <source>
        <dbReference type="EMBL" id="VVJ17374.1"/>
    </source>
</evidence>
<reference evidence="3 4" key="1">
    <citation type="submission" date="2019-09" db="EMBL/GenBank/DDBJ databases">
        <authorList>
            <person name="Leyn A S."/>
        </authorList>
    </citation>
    <scope>NUCLEOTIDE SEQUENCE [LARGE SCALE GENOMIC DNA]</scope>
    <source>
        <strain evidence="3">AA231_1</strain>
    </source>
</reference>
<dbReference type="NCBIfam" id="TIGR03084">
    <property type="entry name" value="TIGR03084 family metal-binding protein"/>
    <property type="match status" value="1"/>
</dbReference>
<sequence length="263" mass="28452">MADLGVILGDLDAESRTIDDVVANLPASDWARATPAEGWTIAHTIAHLAWTDRKALIAAAHPEDWQAEVEELLKVGETYVDDGAAAGAERPPQEILDDWRAGRAELAAALAAVPDGQKLPWYGPPMSAASMVTARLMETWAHGQDIFDALGLTREPTARLWHIARFGTRTRDFAYLLNSLAPPSEEFRVELIAPDGSTWAFGPEDAEQKLTGSAVDFCLVVTQRRHPADTDLVAHGADVEEWLTIAQAFAGPPGEGRKPGQFA</sequence>
<dbReference type="Gene3D" id="1.20.120.450">
    <property type="entry name" value="dinb family like domain"/>
    <property type="match status" value="1"/>
</dbReference>
<proteinExistence type="predicted"/>
<dbReference type="RefSeq" id="WP_155542558.1">
    <property type="nucleotide sequence ID" value="NZ_CABVGP010000001.1"/>
</dbReference>
<feature type="domain" description="Mycothiol-dependent maleylpyruvate isomerase metal-binding" evidence="2">
    <location>
        <begin position="11"/>
        <end position="146"/>
    </location>
</feature>
<dbReference type="Pfam" id="PF08608">
    <property type="entry name" value="Wyosine_form"/>
    <property type="match status" value="1"/>
</dbReference>
<feature type="domain" description="tRNA wybutosine-synthesis" evidence="1">
    <location>
        <begin position="183"/>
        <end position="235"/>
    </location>
</feature>
<evidence type="ECO:0000313" key="4">
    <source>
        <dbReference type="Proteomes" id="UP000399805"/>
    </source>
</evidence>
<dbReference type="EMBL" id="CABVGP010000001">
    <property type="protein sequence ID" value="VVJ17374.1"/>
    <property type="molecule type" value="Genomic_DNA"/>
</dbReference>
<dbReference type="InterPro" id="IPR013917">
    <property type="entry name" value="tRNA_wybutosine-synth"/>
</dbReference>
<dbReference type="InterPro" id="IPR017517">
    <property type="entry name" value="Maleyloyr_isom"/>
</dbReference>
<gene>
    <name evidence="3" type="ORF">AA23TX_02395</name>
</gene>
<dbReference type="InterPro" id="IPR034660">
    <property type="entry name" value="DinB/YfiT-like"/>
</dbReference>
<dbReference type="InterPro" id="IPR017518">
    <property type="entry name" value="CHP03084"/>
</dbReference>
<evidence type="ECO:0008006" key="5">
    <source>
        <dbReference type="Google" id="ProtNLM"/>
    </source>
</evidence>
<dbReference type="NCBIfam" id="TIGR03083">
    <property type="entry name" value="maleylpyruvate isomerase family mycothiol-dependent enzyme"/>
    <property type="match status" value="1"/>
</dbReference>
<name>A0A6I8LIK6_9PSEU</name>
<dbReference type="Proteomes" id="UP000399805">
    <property type="component" value="Unassembled WGS sequence"/>
</dbReference>
<evidence type="ECO:0000259" key="2">
    <source>
        <dbReference type="Pfam" id="PF11716"/>
    </source>
</evidence>
<organism evidence="3 4">
    <name type="scientific">Amycolatopsis camponoti</name>
    <dbReference type="NCBI Taxonomy" id="2606593"/>
    <lineage>
        <taxon>Bacteria</taxon>
        <taxon>Bacillati</taxon>
        <taxon>Actinomycetota</taxon>
        <taxon>Actinomycetes</taxon>
        <taxon>Pseudonocardiales</taxon>
        <taxon>Pseudonocardiaceae</taxon>
        <taxon>Amycolatopsis</taxon>
    </lineage>
</organism>
<accession>A0A6I8LIK6</accession>
<keyword evidence="4" id="KW-1185">Reference proteome</keyword>
<evidence type="ECO:0000259" key="1">
    <source>
        <dbReference type="Pfam" id="PF08608"/>
    </source>
</evidence>
<dbReference type="Pfam" id="PF11716">
    <property type="entry name" value="MDMPI_N"/>
    <property type="match status" value="1"/>
</dbReference>
<dbReference type="AlphaFoldDB" id="A0A6I8LIK6"/>
<dbReference type="SUPFAM" id="SSF109854">
    <property type="entry name" value="DinB/YfiT-like putative metalloenzymes"/>
    <property type="match status" value="1"/>
</dbReference>
<dbReference type="InterPro" id="IPR024344">
    <property type="entry name" value="MDMPI_metal-binding"/>
</dbReference>
<dbReference type="GO" id="GO:0046872">
    <property type="term" value="F:metal ion binding"/>
    <property type="evidence" value="ECO:0007669"/>
    <property type="project" value="InterPro"/>
</dbReference>
<protein>
    <recommendedName>
        <fullName evidence="5">TIGR03084 family protein</fullName>
    </recommendedName>
</protein>